<gene>
    <name evidence="1" type="ORF">HYY65_04360</name>
</gene>
<dbReference type="GO" id="GO:0005524">
    <property type="term" value="F:ATP binding"/>
    <property type="evidence" value="ECO:0007669"/>
    <property type="project" value="UniProtKB-KW"/>
</dbReference>
<reference evidence="1" key="1">
    <citation type="submission" date="2020-07" db="EMBL/GenBank/DDBJ databases">
        <title>Huge and variable diversity of episymbiotic CPR bacteria and DPANN archaea in groundwater ecosystems.</title>
        <authorList>
            <person name="He C.Y."/>
            <person name="Keren R."/>
            <person name="Whittaker M."/>
            <person name="Farag I.F."/>
            <person name="Doudna J."/>
            <person name="Cate J.H.D."/>
            <person name="Banfield J.F."/>
        </authorList>
    </citation>
    <scope>NUCLEOTIDE SEQUENCE</scope>
    <source>
        <strain evidence="1">NC_groundwater_717_Ag_S-0.2um_59_8</strain>
    </source>
</reference>
<keyword evidence="1" id="KW-0547">Nucleotide-binding</keyword>
<dbReference type="EMBL" id="JACPSX010000079">
    <property type="protein sequence ID" value="MBI3014301.1"/>
    <property type="molecule type" value="Genomic_DNA"/>
</dbReference>
<dbReference type="AlphaFoldDB" id="A0A932GNB3"/>
<dbReference type="InterPro" id="IPR027417">
    <property type="entry name" value="P-loop_NTPase"/>
</dbReference>
<sequence>MIDRAVELITAQEFEMVTSSWDPEKWARFCNTLIASYAEGLKSEIGVQGQIYAPDGGIDAELVVHEPDLHEDTFGLLGPGKTVYQFKKRDVSGRNRNEIIAKFKGKEEAEKIARGQEVPDRYVFLTNVELQRKQRESLKHKIQSGFGPKSPVAVRVFGAAELTALVLNRPHLQQIFFARGPFYSYEEARQMHIRASRAGEIPPFVGREEILKELTAVLLDPQCRVIVLYGPPEVGKSRLCLEARKSQEWRARSAWASDPFQVSAEDLRRLEPPKNVVFVVLEDLDEQRAEELARHASIREHLKLIITSRRPVFAKEPFWVRQLEVSPLEDHEAARLIREESGRRLSGS</sequence>
<comment type="caution">
    <text evidence="1">The sequence shown here is derived from an EMBL/GenBank/DDBJ whole genome shotgun (WGS) entry which is preliminary data.</text>
</comment>
<dbReference type="Gene3D" id="3.40.50.300">
    <property type="entry name" value="P-loop containing nucleotide triphosphate hydrolases"/>
    <property type="match status" value="1"/>
</dbReference>
<dbReference type="SUPFAM" id="SSF52540">
    <property type="entry name" value="P-loop containing nucleoside triphosphate hydrolases"/>
    <property type="match status" value="1"/>
</dbReference>
<evidence type="ECO:0000313" key="2">
    <source>
        <dbReference type="Proteomes" id="UP000741360"/>
    </source>
</evidence>
<proteinExistence type="predicted"/>
<protein>
    <submittedName>
        <fullName evidence="1">ATP-binding protein</fullName>
    </submittedName>
</protein>
<name>A0A932GNB3_UNCTE</name>
<accession>A0A932GNB3</accession>
<dbReference type="Proteomes" id="UP000741360">
    <property type="component" value="Unassembled WGS sequence"/>
</dbReference>
<keyword evidence="1" id="KW-0067">ATP-binding</keyword>
<evidence type="ECO:0000313" key="1">
    <source>
        <dbReference type="EMBL" id="MBI3014301.1"/>
    </source>
</evidence>
<organism evidence="1 2">
    <name type="scientific">Tectimicrobiota bacterium</name>
    <dbReference type="NCBI Taxonomy" id="2528274"/>
    <lineage>
        <taxon>Bacteria</taxon>
        <taxon>Pseudomonadati</taxon>
        <taxon>Nitrospinota/Tectimicrobiota group</taxon>
        <taxon>Candidatus Tectimicrobiota</taxon>
    </lineage>
</organism>